<accession>A0A139AV87</accession>
<dbReference type="Proteomes" id="UP000070544">
    <property type="component" value="Unassembled WGS sequence"/>
</dbReference>
<proteinExistence type="predicted"/>
<dbReference type="OrthoDB" id="18996at2759"/>
<organism evidence="2 3">
    <name type="scientific">Gonapodya prolifera (strain JEL478)</name>
    <name type="common">Monoblepharis prolifera</name>
    <dbReference type="NCBI Taxonomy" id="1344416"/>
    <lineage>
        <taxon>Eukaryota</taxon>
        <taxon>Fungi</taxon>
        <taxon>Fungi incertae sedis</taxon>
        <taxon>Chytridiomycota</taxon>
        <taxon>Chytridiomycota incertae sedis</taxon>
        <taxon>Monoblepharidomycetes</taxon>
        <taxon>Monoblepharidales</taxon>
        <taxon>Gonapodyaceae</taxon>
        <taxon>Gonapodya</taxon>
    </lineage>
</organism>
<evidence type="ECO:0000313" key="2">
    <source>
        <dbReference type="EMBL" id="KXS20614.1"/>
    </source>
</evidence>
<dbReference type="InterPro" id="IPR007361">
    <property type="entry name" value="DUF427"/>
</dbReference>
<dbReference type="Pfam" id="PF04248">
    <property type="entry name" value="NTP_transf_9"/>
    <property type="match status" value="1"/>
</dbReference>
<keyword evidence="3" id="KW-1185">Reference proteome</keyword>
<feature type="domain" description="DUF427" evidence="1">
    <location>
        <begin position="114"/>
        <end position="205"/>
    </location>
</feature>
<name>A0A139AV87_GONPJ</name>
<dbReference type="InterPro" id="IPR038694">
    <property type="entry name" value="DUF427_sf"/>
</dbReference>
<evidence type="ECO:0000313" key="3">
    <source>
        <dbReference type="Proteomes" id="UP000070544"/>
    </source>
</evidence>
<evidence type="ECO:0000259" key="1">
    <source>
        <dbReference type="Pfam" id="PF04248"/>
    </source>
</evidence>
<gene>
    <name evidence="2" type="ORF">M427DRAFT_379409</name>
</gene>
<sequence length="246" mass="27680">MNDNMNNKENLLSDRKSNCTPRAIRLLVRPHNVFALRFCTQLSLFRCKLDTTVATKQPLVTKAFIQFPIANTISWLQSSAQAQIPSTSVHQAKRMSGNANPRPATFEPTPRHLKVQLGDTVIAETRRGVRVLETSHPPAYYFPPEDINQSYLRKVAGKKTFCEWKGVCEYYDITADGKAAKARAWTYPSPSPSFKAMANYVSFYASPFTCFVDGERVQPQEGDFYGGWITDDLEGPFKGAPGTWGW</sequence>
<dbReference type="STRING" id="1344416.A0A139AV87"/>
<dbReference type="AlphaFoldDB" id="A0A139AV87"/>
<reference evidence="2 3" key="1">
    <citation type="journal article" date="2015" name="Genome Biol. Evol.">
        <title>Phylogenomic analyses indicate that early fungi evolved digesting cell walls of algal ancestors of land plants.</title>
        <authorList>
            <person name="Chang Y."/>
            <person name="Wang S."/>
            <person name="Sekimoto S."/>
            <person name="Aerts A.L."/>
            <person name="Choi C."/>
            <person name="Clum A."/>
            <person name="LaButti K.M."/>
            <person name="Lindquist E.A."/>
            <person name="Yee Ngan C."/>
            <person name="Ohm R.A."/>
            <person name="Salamov A.A."/>
            <person name="Grigoriev I.V."/>
            <person name="Spatafora J.W."/>
            <person name="Berbee M.L."/>
        </authorList>
    </citation>
    <scope>NUCLEOTIDE SEQUENCE [LARGE SCALE GENOMIC DNA]</scope>
    <source>
        <strain evidence="2 3">JEL478</strain>
    </source>
</reference>
<dbReference type="PANTHER" id="PTHR43058">
    <property type="entry name" value="SLR0655 PROTEIN"/>
    <property type="match status" value="1"/>
</dbReference>
<dbReference type="EMBL" id="KQ965735">
    <property type="protein sequence ID" value="KXS20614.1"/>
    <property type="molecule type" value="Genomic_DNA"/>
</dbReference>
<dbReference type="Gene3D" id="2.170.150.40">
    <property type="entry name" value="Domain of unknown function (DUF427)"/>
    <property type="match status" value="1"/>
</dbReference>
<dbReference type="PANTHER" id="PTHR43058:SF1">
    <property type="entry name" value="DUF427 DOMAIN-CONTAINING PROTEIN"/>
    <property type="match status" value="1"/>
</dbReference>
<protein>
    <submittedName>
        <fullName evidence="2">DUF427-domain-containing protein</fullName>
    </submittedName>
</protein>